<reference evidence="6" key="2">
    <citation type="submission" date="2025-08" db="UniProtKB">
        <authorList>
            <consortium name="Ensembl"/>
        </authorList>
    </citation>
    <scope>IDENTIFICATION</scope>
</reference>
<reference evidence="6" key="3">
    <citation type="submission" date="2025-09" db="UniProtKB">
        <authorList>
            <consortium name="Ensembl"/>
        </authorList>
    </citation>
    <scope>IDENTIFICATION</scope>
</reference>
<dbReference type="SMART" id="SM00325">
    <property type="entry name" value="RhoGEF"/>
    <property type="match status" value="1"/>
</dbReference>
<dbReference type="CDD" id="cd00160">
    <property type="entry name" value="RhoGEF"/>
    <property type="match status" value="1"/>
</dbReference>
<gene>
    <name evidence="6" type="primary">arhgef10la</name>
</gene>
<dbReference type="InterPro" id="IPR039919">
    <property type="entry name" value="ARHGEF10/ARHGEF17"/>
</dbReference>
<dbReference type="InterPro" id="IPR036322">
    <property type="entry name" value="WD40_repeat_dom_sf"/>
</dbReference>
<reference evidence="6" key="1">
    <citation type="submission" date="2021-04" db="EMBL/GenBank/DDBJ databases">
        <authorList>
            <consortium name="Wellcome Sanger Institute Data Sharing"/>
        </authorList>
    </citation>
    <scope>NUCLEOTIDE SEQUENCE [LARGE SCALE GENOMIC DNA]</scope>
</reference>
<dbReference type="InterPro" id="IPR000219">
    <property type="entry name" value="DH_dom"/>
</dbReference>
<evidence type="ECO:0000256" key="1">
    <source>
        <dbReference type="ARBA" id="ARBA00022553"/>
    </source>
</evidence>
<dbReference type="SUPFAM" id="SSF50978">
    <property type="entry name" value="WD40 repeat-like"/>
    <property type="match status" value="1"/>
</dbReference>
<dbReference type="OMA" id="CDSHILC"/>
<dbReference type="GO" id="GO:0030036">
    <property type="term" value="P:actin cytoskeleton organization"/>
    <property type="evidence" value="ECO:0007669"/>
    <property type="project" value="TreeGrafter"/>
</dbReference>
<dbReference type="SUPFAM" id="SSF50729">
    <property type="entry name" value="PH domain-like"/>
    <property type="match status" value="1"/>
</dbReference>
<keyword evidence="3" id="KW-0175">Coiled coil</keyword>
<feature type="coiled-coil region" evidence="3">
    <location>
        <begin position="406"/>
        <end position="433"/>
    </location>
</feature>
<feature type="region of interest" description="Disordered" evidence="4">
    <location>
        <begin position="129"/>
        <end position="165"/>
    </location>
</feature>
<keyword evidence="1" id="KW-0597">Phosphoprotein</keyword>
<feature type="compositionally biased region" description="Low complexity" evidence="4">
    <location>
        <begin position="1034"/>
        <end position="1047"/>
    </location>
</feature>
<evidence type="ECO:0000313" key="7">
    <source>
        <dbReference type="Proteomes" id="UP000472264"/>
    </source>
</evidence>
<feature type="domain" description="DH" evidence="5">
    <location>
        <begin position="236"/>
        <end position="423"/>
    </location>
</feature>
<dbReference type="Ensembl" id="ENSENLT00000055271.1">
    <property type="protein sequence ID" value="ENSENLP00000053991.1"/>
    <property type="gene ID" value="ENSENLG00000022487.1"/>
</dbReference>
<dbReference type="FunFam" id="1.20.900.10:FF:000003">
    <property type="entry name" value="Rho guanine nucleotide exchange factor 10 like"/>
    <property type="match status" value="1"/>
</dbReference>
<dbReference type="GO" id="GO:0005829">
    <property type="term" value="C:cytosol"/>
    <property type="evidence" value="ECO:0007669"/>
    <property type="project" value="TreeGrafter"/>
</dbReference>
<protein>
    <recommendedName>
        <fullName evidence="5">DH domain-containing protein</fullName>
    </recommendedName>
</protein>
<dbReference type="Pfam" id="PF19057">
    <property type="entry name" value="PH_19"/>
    <property type="match status" value="1"/>
</dbReference>
<evidence type="ECO:0000313" key="6">
    <source>
        <dbReference type="Ensembl" id="ENSENLP00000053991.1"/>
    </source>
</evidence>
<dbReference type="GO" id="GO:0005085">
    <property type="term" value="F:guanyl-nucleotide exchange factor activity"/>
    <property type="evidence" value="ECO:0007669"/>
    <property type="project" value="UniProtKB-KW"/>
</dbReference>
<dbReference type="PANTHER" id="PTHR12877:SF16">
    <property type="entry name" value="RHO GUANINE NUCLEOTIDE EXCHANGE FACTOR 10-LIKE PROTEIN"/>
    <property type="match status" value="1"/>
</dbReference>
<feature type="compositionally biased region" description="Polar residues" evidence="4">
    <location>
        <begin position="134"/>
        <end position="145"/>
    </location>
</feature>
<dbReference type="InterPro" id="IPR011993">
    <property type="entry name" value="PH-like_dom_sf"/>
</dbReference>
<evidence type="ECO:0000256" key="4">
    <source>
        <dbReference type="SAM" id="MobiDB-lite"/>
    </source>
</evidence>
<evidence type="ECO:0000256" key="2">
    <source>
        <dbReference type="ARBA" id="ARBA00022658"/>
    </source>
</evidence>
<dbReference type="Gene3D" id="2.130.10.10">
    <property type="entry name" value="YVTN repeat-like/Quinoprotein amine dehydrogenase"/>
    <property type="match status" value="1"/>
</dbReference>
<dbReference type="Pfam" id="PF19056">
    <property type="entry name" value="WD40_2"/>
    <property type="match status" value="1"/>
</dbReference>
<proteinExistence type="predicted"/>
<dbReference type="InterPro" id="IPR035899">
    <property type="entry name" value="DBL_dom_sf"/>
</dbReference>
<dbReference type="SUPFAM" id="SSF48065">
    <property type="entry name" value="DBL homology domain (DH-domain)"/>
    <property type="match status" value="1"/>
</dbReference>
<dbReference type="Pfam" id="PF00621">
    <property type="entry name" value="RhoGEF"/>
    <property type="match status" value="1"/>
</dbReference>
<dbReference type="PROSITE" id="PS50010">
    <property type="entry name" value="DH_2"/>
    <property type="match status" value="1"/>
</dbReference>
<dbReference type="GO" id="GO:0051056">
    <property type="term" value="P:regulation of small GTPase mediated signal transduction"/>
    <property type="evidence" value="ECO:0007669"/>
    <property type="project" value="UniProtKB-ARBA"/>
</dbReference>
<evidence type="ECO:0000259" key="5">
    <source>
        <dbReference type="PROSITE" id="PS50010"/>
    </source>
</evidence>
<sequence>MSCHVNKAIMTTCARDVPDALPKGFKECSWDCICMCILFLGQKFKRIISQDQVKLSNRELDSRGLTLEFFHLKTMFAFFNGFGLSLTALCVAEAGPETTEASEVIYDDVPSEDPLSPDEADMIYEDVQRDSGPINANNGWSSSEFESYDEQSDNETKQPTRSKVQQLMKAAKSGTKDGLEKTKIAVMRKVSFLQRKDQQGNEEDDAGYLDVAVSEVKHPPPQLSPMPEGLTSHQVVRRHILGSIIQSERSYLESLRRILQEYHRPLMEAEPRILSPRKIRPIFYRIREITQCHSMFQIALASRVAEWDSSEKIGDLFVASFSKSMVLDVYSDYVNNFTGAMALIKKACMSKPAFLEFLKKKQASSVDRITLYGLMVKPIQRFPQFILLLQDMLKNTPKGHVDRLPLQLALTELEMLAEKLNEQKRVADQITETQQLARSVSDRLLSKQLNSEQGSLVLCETLIETVYGERGQVLKSKERKVFLFDDVLICANINVKGPPDISSLVPVGPKYTMKWSAPLQQVQVVEVGQEGSQNKDTFFQQSGAKRQSKAILGPPKLYQELQELQHDLSVVEEVTLLVGTLQGTYQVSVSLCYYLLTFNYLRGFLCSTGSPGQGRPVSFMVVFNTPNPLSKISWVNRLHLAKIALREENSPGWLCGEDDGKTMAPLWCPLLSCYMPVFAMKSPERKLEAALHNPVHCALLGFSAASTSLPQGYLWVAGRDEASQGQIEIFSLNRPVPRAVKSLQVGAAVRCLEYAPEPSQAEELEAGTHKAPSGIGANICVGLDDGRILIYGSVDTAAQCLLTLHNPEGCPVLCLKHSSRFLFAGLRNGTVMVYGRNNSGKVLVLSFLGECLGSEPVQTLLVLDDSVWASCGNFVTVIDISSLTTQKFEVHPEPMVSVTHMACAGGGVWMAFSEGSSIRLFHTETLELLQEINISTRSTLLNTGQKSMRVTSLLICQGLLWVGTAQGLIITLPVPKLEGIPKITGKGMISLNAHCGPVDFLVATTSTLSPELLKRDSVGESPDSACGGEDRSDTSSQESLQQSSSYQAEGRGRGRGVLLQYKLRSTSGLPGRPLTALADEALDSSLESLEHSVEDGSIYELSDDPEMWVKGRPCERERGRRDRVISAAVISGGKGFRRLKEGAPAAARTSMEGLENILMVWQLPLTV</sequence>
<feature type="region of interest" description="Disordered" evidence="4">
    <location>
        <begin position="1013"/>
        <end position="1052"/>
    </location>
</feature>
<dbReference type="PANTHER" id="PTHR12877">
    <property type="entry name" value="RHO GUANINE NUCLEOTIDE EXCHANGE FACTOR"/>
    <property type="match status" value="1"/>
</dbReference>
<dbReference type="InterPro" id="IPR015943">
    <property type="entry name" value="WD40/YVTN_repeat-like_dom_sf"/>
</dbReference>
<dbReference type="GO" id="GO:0032933">
    <property type="term" value="P:SREBP signaling pathway"/>
    <property type="evidence" value="ECO:0007669"/>
    <property type="project" value="TreeGrafter"/>
</dbReference>
<dbReference type="Gene3D" id="1.20.900.10">
    <property type="entry name" value="Dbl homology (DH) domain"/>
    <property type="match status" value="1"/>
</dbReference>
<keyword evidence="7" id="KW-1185">Reference proteome</keyword>
<evidence type="ECO:0000256" key="3">
    <source>
        <dbReference type="SAM" id="Coils"/>
    </source>
</evidence>
<accession>A0A665XE05</accession>
<dbReference type="GO" id="GO:0051496">
    <property type="term" value="P:positive regulation of stress fiber assembly"/>
    <property type="evidence" value="ECO:0007669"/>
    <property type="project" value="UniProtKB-ARBA"/>
</dbReference>
<dbReference type="Gene3D" id="2.30.29.30">
    <property type="entry name" value="Pleckstrin-homology domain (PH domain)/Phosphotyrosine-binding domain (PTB)"/>
    <property type="match status" value="1"/>
</dbReference>
<dbReference type="Proteomes" id="UP000472264">
    <property type="component" value="Chromosome 5"/>
</dbReference>
<keyword evidence="2" id="KW-0344">Guanine-nucleotide releasing factor</keyword>
<dbReference type="AlphaFoldDB" id="A0A665XE05"/>
<organism evidence="6 7">
    <name type="scientific">Echeneis naucrates</name>
    <name type="common">Live sharksucker</name>
    <dbReference type="NCBI Taxonomy" id="173247"/>
    <lineage>
        <taxon>Eukaryota</taxon>
        <taxon>Metazoa</taxon>
        <taxon>Chordata</taxon>
        <taxon>Craniata</taxon>
        <taxon>Vertebrata</taxon>
        <taxon>Euteleostomi</taxon>
        <taxon>Actinopterygii</taxon>
        <taxon>Neopterygii</taxon>
        <taxon>Teleostei</taxon>
        <taxon>Neoteleostei</taxon>
        <taxon>Acanthomorphata</taxon>
        <taxon>Carangaria</taxon>
        <taxon>Carangiformes</taxon>
        <taxon>Echeneidae</taxon>
        <taxon>Echeneis</taxon>
    </lineage>
</organism>
<name>A0A665XE05_ECHNA</name>